<feature type="transmembrane region" description="Helical" evidence="5">
    <location>
        <begin position="125"/>
        <end position="142"/>
    </location>
</feature>
<evidence type="ECO:0000256" key="5">
    <source>
        <dbReference type="SAM" id="Phobius"/>
    </source>
</evidence>
<keyword evidence="3 5" id="KW-1133">Transmembrane helix</keyword>
<keyword evidence="6" id="KW-0328">Glycosyltransferase</keyword>
<dbReference type="GO" id="GO:0016757">
    <property type="term" value="F:glycosyltransferase activity"/>
    <property type="evidence" value="ECO:0007669"/>
    <property type="project" value="UniProtKB-KW"/>
</dbReference>
<dbReference type="CDD" id="cd13963">
    <property type="entry name" value="PT_UbiA_2"/>
    <property type="match status" value="1"/>
</dbReference>
<dbReference type="PANTHER" id="PTHR42723">
    <property type="entry name" value="CHLOROPHYLL SYNTHASE"/>
    <property type="match status" value="1"/>
</dbReference>
<dbReference type="Pfam" id="PF01040">
    <property type="entry name" value="UbiA"/>
    <property type="match status" value="1"/>
</dbReference>
<dbReference type="NCBIfam" id="NF008978">
    <property type="entry name" value="PRK12324.1-4"/>
    <property type="match status" value="1"/>
</dbReference>
<name>A0A7W3P4W4_9ACTN</name>
<proteinExistence type="predicted"/>
<dbReference type="InterPro" id="IPR000537">
    <property type="entry name" value="UbiA_prenyltransferase"/>
</dbReference>
<keyword evidence="2 5" id="KW-0812">Transmembrane</keyword>
<dbReference type="AlphaFoldDB" id="A0A7W3P4W4"/>
<evidence type="ECO:0000313" key="7">
    <source>
        <dbReference type="Proteomes" id="UP000523079"/>
    </source>
</evidence>
<evidence type="ECO:0000256" key="2">
    <source>
        <dbReference type="ARBA" id="ARBA00022692"/>
    </source>
</evidence>
<comment type="subcellular location">
    <subcellularLocation>
        <location evidence="1">Membrane</location>
        <topology evidence="1">Multi-pass membrane protein</topology>
    </subcellularLocation>
</comment>
<dbReference type="EC" id="2.4.2.45" evidence="6"/>
<feature type="transmembrane region" description="Helical" evidence="5">
    <location>
        <begin position="173"/>
        <end position="190"/>
    </location>
</feature>
<feature type="transmembrane region" description="Helical" evidence="5">
    <location>
        <begin position="98"/>
        <end position="119"/>
    </location>
</feature>
<sequence length="311" mass="33647">MVVQSAEPESGTAVRRSRVPAAVRALRPRQWIKNVLVLTVPLAAGVLFRPAVLLDSALAFVAFCLISGCVYLINDIRDIEEDRLHPKKRLRPIPAGELRISAAWVLAGIVGVAGFAIGFATSVELGITLAVYLGLQIIYSTFLKHQPVIDLAMVSSGFLLRAVAGGVANDLALSQWFLLVASFGSLFMVAGKRYSEMLSLGAEAGTRRSLARYSESYLRFAWMLAAAMVLISYSLWAFENLSRGAFGIGWTAISIAPFTLGLLRYAMDVDAGNAGEPEDVVLRDRVLQIFGLIWLVLIAVAVFTGRQQTGA</sequence>
<dbReference type="InterPro" id="IPR050475">
    <property type="entry name" value="Prenyltransferase_related"/>
</dbReference>
<keyword evidence="7" id="KW-1185">Reference proteome</keyword>
<feature type="transmembrane region" description="Helical" evidence="5">
    <location>
        <begin position="244"/>
        <end position="265"/>
    </location>
</feature>
<evidence type="ECO:0000256" key="3">
    <source>
        <dbReference type="ARBA" id="ARBA00022989"/>
    </source>
</evidence>
<feature type="transmembrane region" description="Helical" evidence="5">
    <location>
        <begin position="217"/>
        <end position="238"/>
    </location>
</feature>
<evidence type="ECO:0000313" key="6">
    <source>
        <dbReference type="EMBL" id="MBA8793334.1"/>
    </source>
</evidence>
<accession>A0A7W3P4W4</accession>
<keyword evidence="4 5" id="KW-0472">Membrane</keyword>
<evidence type="ECO:0000256" key="4">
    <source>
        <dbReference type="ARBA" id="ARBA00023136"/>
    </source>
</evidence>
<dbReference type="InterPro" id="IPR044878">
    <property type="entry name" value="UbiA_sf"/>
</dbReference>
<protein>
    <submittedName>
        <fullName evidence="6">Decaprenyl-phosphate phosphoribosyltransferase</fullName>
        <ecNumber evidence="6">2.4.2.45</ecNumber>
    </submittedName>
</protein>
<reference evidence="6 7" key="1">
    <citation type="submission" date="2020-07" db="EMBL/GenBank/DDBJ databases">
        <title>Sequencing the genomes of 1000 actinobacteria strains.</title>
        <authorList>
            <person name="Klenk H.-P."/>
        </authorList>
    </citation>
    <scope>NUCLEOTIDE SEQUENCE [LARGE SCALE GENOMIC DNA]</scope>
    <source>
        <strain evidence="6 7">DSM 100723</strain>
    </source>
</reference>
<dbReference type="PANTHER" id="PTHR42723:SF1">
    <property type="entry name" value="CHLOROPHYLL SYNTHASE, CHLOROPLASTIC"/>
    <property type="match status" value="1"/>
</dbReference>
<dbReference type="EMBL" id="JACGWT010000001">
    <property type="protein sequence ID" value="MBA8793334.1"/>
    <property type="molecule type" value="Genomic_DNA"/>
</dbReference>
<dbReference type="GO" id="GO:0016765">
    <property type="term" value="F:transferase activity, transferring alkyl or aryl (other than methyl) groups"/>
    <property type="evidence" value="ECO:0007669"/>
    <property type="project" value="InterPro"/>
</dbReference>
<dbReference type="Gene3D" id="1.10.357.140">
    <property type="entry name" value="UbiA prenyltransferase"/>
    <property type="match status" value="1"/>
</dbReference>
<dbReference type="RefSeq" id="WP_182558848.1">
    <property type="nucleotide sequence ID" value="NZ_JACGWT010000001.1"/>
</dbReference>
<organism evidence="6 7">
    <name type="scientific">Microlunatus kandeliicorticis</name>
    <dbReference type="NCBI Taxonomy" id="1759536"/>
    <lineage>
        <taxon>Bacteria</taxon>
        <taxon>Bacillati</taxon>
        <taxon>Actinomycetota</taxon>
        <taxon>Actinomycetes</taxon>
        <taxon>Propionibacteriales</taxon>
        <taxon>Propionibacteriaceae</taxon>
        <taxon>Microlunatus</taxon>
    </lineage>
</organism>
<feature type="transmembrane region" description="Helical" evidence="5">
    <location>
        <begin position="286"/>
        <end position="305"/>
    </location>
</feature>
<comment type="caution">
    <text evidence="6">The sequence shown here is derived from an EMBL/GenBank/DDBJ whole genome shotgun (WGS) entry which is preliminary data.</text>
</comment>
<feature type="transmembrane region" description="Helical" evidence="5">
    <location>
        <begin position="57"/>
        <end position="77"/>
    </location>
</feature>
<keyword evidence="6" id="KW-0808">Transferase</keyword>
<dbReference type="GO" id="GO:0016020">
    <property type="term" value="C:membrane"/>
    <property type="evidence" value="ECO:0007669"/>
    <property type="project" value="UniProtKB-SubCell"/>
</dbReference>
<feature type="transmembrane region" description="Helical" evidence="5">
    <location>
        <begin position="31"/>
        <end position="51"/>
    </location>
</feature>
<gene>
    <name evidence="6" type="ORF">FHX74_000928</name>
</gene>
<evidence type="ECO:0000256" key="1">
    <source>
        <dbReference type="ARBA" id="ARBA00004141"/>
    </source>
</evidence>
<dbReference type="Proteomes" id="UP000523079">
    <property type="component" value="Unassembled WGS sequence"/>
</dbReference>